<gene>
    <name evidence="10 13" type="primary">murG</name>
    <name evidence="13" type="ORF">FGL98_14755</name>
</gene>
<dbReference type="InterPro" id="IPR007235">
    <property type="entry name" value="Glyco_trans_28_C"/>
</dbReference>
<dbReference type="GO" id="GO:0009252">
    <property type="term" value="P:peptidoglycan biosynthetic process"/>
    <property type="evidence" value="ECO:0007669"/>
    <property type="project" value="UniProtKB-UniRule"/>
</dbReference>
<keyword evidence="9 10" id="KW-0961">Cell wall biogenesis/degradation</keyword>
<keyword evidence="3 10" id="KW-0328">Glycosyltransferase</keyword>
<dbReference type="GO" id="GO:0051301">
    <property type="term" value="P:cell division"/>
    <property type="evidence" value="ECO:0007669"/>
    <property type="project" value="UniProtKB-KW"/>
</dbReference>
<feature type="binding site" evidence="10">
    <location>
        <position position="203"/>
    </location>
    <ligand>
        <name>UDP-N-acetyl-alpha-D-glucosamine</name>
        <dbReference type="ChEBI" id="CHEBI:57705"/>
    </ligand>
</feature>
<sequence>MSLTSRHPRSILLAGGGTTGHIAPLLATADALRDQDGAVRITVLGTRGGLEETLVPARGYDLRLIPKVAFPRRPNAAAARFPAALVAAISQTGHLIDDVRADVVVGFGGYVSPPAYLAARRRHLPIVVHEGNARAGLASRLGARFTTHVATTFDATKLAHAQVVGLPLRTEITTMDRAALRVEALSRLGLADGYPTVLVTGGSSGAQRINDAFAQSVSAVRAAGVQVLHITGRGKEFDPGTSATGEAPYVVRPYAERMELCYAVADLVVTRAGAGMVCETAAIGLPAVFVPLPIGNGEQRLNAEGVVRVGGALMVDNADFTAQWVQREIIPLALDRARLQRMCDATRGLGHQDADKALVAMIDRAAELSPARNPSR</sequence>
<keyword evidence="14" id="KW-1185">Reference proteome</keyword>
<proteinExistence type="inferred from homology"/>
<dbReference type="GO" id="GO:0005975">
    <property type="term" value="P:carbohydrate metabolic process"/>
    <property type="evidence" value="ECO:0007669"/>
    <property type="project" value="InterPro"/>
</dbReference>
<dbReference type="CDD" id="cd03785">
    <property type="entry name" value="GT28_MurG"/>
    <property type="match status" value="1"/>
</dbReference>
<comment type="catalytic activity">
    <reaction evidence="10">
        <text>di-trans,octa-cis-undecaprenyl diphospho-N-acetyl-alpha-D-muramoyl-L-alanyl-D-glutamyl-meso-2,6-diaminopimeloyl-D-alanyl-D-alanine + UDP-N-acetyl-alpha-D-glucosamine = di-trans,octa-cis-undecaprenyl diphospho-[N-acetyl-alpha-D-glucosaminyl-(1-&gt;4)]-N-acetyl-alpha-D-muramoyl-L-alanyl-D-glutamyl-meso-2,6-diaminopimeloyl-D-alanyl-D-alanine + UDP + H(+)</text>
        <dbReference type="Rhea" id="RHEA:31227"/>
        <dbReference type="ChEBI" id="CHEBI:15378"/>
        <dbReference type="ChEBI" id="CHEBI:57705"/>
        <dbReference type="ChEBI" id="CHEBI:58223"/>
        <dbReference type="ChEBI" id="CHEBI:61387"/>
        <dbReference type="ChEBI" id="CHEBI:61388"/>
        <dbReference type="EC" id="2.4.1.227"/>
    </reaction>
</comment>
<evidence type="ECO:0000256" key="1">
    <source>
        <dbReference type="ARBA" id="ARBA00022475"/>
    </source>
</evidence>
<protein>
    <recommendedName>
        <fullName evidence="10">UDP-N-acetylglucosamine--N-acetylmuramyl-(pentapeptide) pyrophosphoryl-undecaprenol N-acetylglucosamine transferase</fullName>
        <ecNumber evidence="10">2.4.1.227</ecNumber>
    </recommendedName>
    <alternativeName>
        <fullName evidence="10">Undecaprenyl-PP-MurNAc-pentapeptide-UDPGlcNAc GlcNAc transferase</fullName>
    </alternativeName>
</protein>
<dbReference type="GO" id="GO:0008360">
    <property type="term" value="P:regulation of cell shape"/>
    <property type="evidence" value="ECO:0007669"/>
    <property type="project" value="UniProtKB-KW"/>
</dbReference>
<keyword evidence="1 10" id="KW-1003">Cell membrane</keyword>
<feature type="binding site" evidence="10">
    <location>
        <position position="299"/>
    </location>
    <ligand>
        <name>UDP-N-acetyl-alpha-D-glucosamine</name>
        <dbReference type="ChEBI" id="CHEBI:57705"/>
    </ligand>
</feature>
<comment type="caution">
    <text evidence="13">The sequence shown here is derived from an EMBL/GenBank/DDBJ whole genome shotgun (WGS) entry which is preliminary data.</text>
</comment>
<evidence type="ECO:0000259" key="12">
    <source>
        <dbReference type="Pfam" id="PF04101"/>
    </source>
</evidence>
<comment type="subcellular location">
    <subcellularLocation>
        <location evidence="10">Cell membrane</location>
        <topology evidence="10">Peripheral membrane protein</topology>
        <orientation evidence="10">Cytoplasmic side</orientation>
    </subcellularLocation>
</comment>
<dbReference type="Proteomes" id="UP000320244">
    <property type="component" value="Unassembled WGS sequence"/>
</dbReference>
<dbReference type="GO" id="GO:0005886">
    <property type="term" value="C:plasma membrane"/>
    <property type="evidence" value="ECO:0007669"/>
    <property type="project" value="UniProtKB-SubCell"/>
</dbReference>
<organism evidence="13 14">
    <name type="scientific">Leekyejoonella antrihumi</name>
    <dbReference type="NCBI Taxonomy" id="1660198"/>
    <lineage>
        <taxon>Bacteria</taxon>
        <taxon>Bacillati</taxon>
        <taxon>Actinomycetota</taxon>
        <taxon>Actinomycetes</taxon>
        <taxon>Micrococcales</taxon>
        <taxon>Dermacoccaceae</taxon>
        <taxon>Leekyejoonella</taxon>
    </lineage>
</organism>
<dbReference type="RefSeq" id="WP_146317766.1">
    <property type="nucleotide sequence ID" value="NZ_VCQV01000021.1"/>
</dbReference>
<evidence type="ECO:0000256" key="7">
    <source>
        <dbReference type="ARBA" id="ARBA00023136"/>
    </source>
</evidence>
<feature type="domain" description="Glycosyltransferase family 28 N-terminal" evidence="11">
    <location>
        <begin position="11"/>
        <end position="150"/>
    </location>
</feature>
<comment type="similarity">
    <text evidence="10">Belongs to the glycosyltransferase 28 family. MurG subfamily.</text>
</comment>
<dbReference type="InterPro" id="IPR004276">
    <property type="entry name" value="GlycoTrans_28_N"/>
</dbReference>
<dbReference type="PANTHER" id="PTHR21015:SF22">
    <property type="entry name" value="GLYCOSYLTRANSFERASE"/>
    <property type="match status" value="1"/>
</dbReference>
<evidence type="ECO:0000313" key="13">
    <source>
        <dbReference type="EMBL" id="TWP35184.1"/>
    </source>
</evidence>
<evidence type="ECO:0000256" key="3">
    <source>
        <dbReference type="ARBA" id="ARBA00022676"/>
    </source>
</evidence>
<keyword evidence="5 10" id="KW-0133">Cell shape</keyword>
<dbReference type="Pfam" id="PF03033">
    <property type="entry name" value="Glyco_transf_28"/>
    <property type="match status" value="1"/>
</dbReference>
<comment type="pathway">
    <text evidence="10">Cell wall biogenesis; peptidoglycan biosynthesis.</text>
</comment>
<evidence type="ECO:0000256" key="6">
    <source>
        <dbReference type="ARBA" id="ARBA00022984"/>
    </source>
</evidence>
<dbReference type="SUPFAM" id="SSF53756">
    <property type="entry name" value="UDP-Glycosyltransferase/glycogen phosphorylase"/>
    <property type="match status" value="1"/>
</dbReference>
<keyword evidence="4 10" id="KW-0808">Transferase</keyword>
<evidence type="ECO:0000259" key="11">
    <source>
        <dbReference type="Pfam" id="PF03033"/>
    </source>
</evidence>
<dbReference type="AlphaFoldDB" id="A0A563DZW8"/>
<dbReference type="UniPathway" id="UPA00219"/>
<comment type="caution">
    <text evidence="10">Lacks conserved residue(s) required for the propagation of feature annotation.</text>
</comment>
<dbReference type="GO" id="GO:0050511">
    <property type="term" value="F:undecaprenyldiphospho-muramoylpentapeptide beta-N-acetylglucosaminyltransferase activity"/>
    <property type="evidence" value="ECO:0007669"/>
    <property type="project" value="UniProtKB-UniRule"/>
</dbReference>
<evidence type="ECO:0000256" key="8">
    <source>
        <dbReference type="ARBA" id="ARBA00023306"/>
    </source>
</evidence>
<dbReference type="EMBL" id="VCQV01000021">
    <property type="protein sequence ID" value="TWP35184.1"/>
    <property type="molecule type" value="Genomic_DNA"/>
</dbReference>
<evidence type="ECO:0000313" key="14">
    <source>
        <dbReference type="Proteomes" id="UP000320244"/>
    </source>
</evidence>
<reference evidence="13 14" key="1">
    <citation type="submission" date="2019-05" db="EMBL/GenBank/DDBJ databases">
        <authorList>
            <person name="Lee S.D."/>
        </authorList>
    </citation>
    <scope>NUCLEOTIDE SEQUENCE [LARGE SCALE GENOMIC DNA]</scope>
    <source>
        <strain evidence="13 14">C5-26</strain>
    </source>
</reference>
<dbReference type="Gene3D" id="3.40.50.2000">
    <property type="entry name" value="Glycogen Phosphorylase B"/>
    <property type="match status" value="2"/>
</dbReference>
<keyword evidence="8 10" id="KW-0131">Cell cycle</keyword>
<feature type="binding site" evidence="10">
    <location>
        <position position="169"/>
    </location>
    <ligand>
        <name>UDP-N-acetyl-alpha-D-glucosamine</name>
        <dbReference type="ChEBI" id="CHEBI:57705"/>
    </ligand>
</feature>
<dbReference type="EC" id="2.4.1.227" evidence="10"/>
<evidence type="ECO:0000256" key="4">
    <source>
        <dbReference type="ARBA" id="ARBA00022679"/>
    </source>
</evidence>
<keyword evidence="6 10" id="KW-0573">Peptidoglycan synthesis</keyword>
<dbReference type="Pfam" id="PF04101">
    <property type="entry name" value="Glyco_tran_28_C"/>
    <property type="match status" value="1"/>
</dbReference>
<dbReference type="GO" id="GO:0051991">
    <property type="term" value="F:UDP-N-acetyl-D-glucosamine:N-acetylmuramoyl-L-alanyl-D-glutamyl-meso-2,6-diaminopimelyl-D-alanyl-D-alanine-diphosphoundecaprenol 4-beta-N-acetylglucosaminlytransferase activity"/>
    <property type="evidence" value="ECO:0007669"/>
    <property type="project" value="RHEA"/>
</dbReference>
<feature type="domain" description="Glycosyl transferase family 28 C-terminal" evidence="12">
    <location>
        <begin position="196"/>
        <end position="356"/>
    </location>
</feature>
<name>A0A563DZW8_9MICO</name>
<dbReference type="HAMAP" id="MF_00033">
    <property type="entry name" value="MurG"/>
    <property type="match status" value="1"/>
</dbReference>
<dbReference type="NCBIfam" id="TIGR01133">
    <property type="entry name" value="murG"/>
    <property type="match status" value="1"/>
</dbReference>
<dbReference type="PANTHER" id="PTHR21015">
    <property type="entry name" value="UDP-N-ACETYLGLUCOSAMINE--N-ACETYLMURAMYL-(PENTAPEPTIDE) PYROPHOSPHORYL-UNDECAPRENOL N-ACETYLGLUCOSAMINE TRANSFERASE 1"/>
    <property type="match status" value="1"/>
</dbReference>
<evidence type="ECO:0000256" key="9">
    <source>
        <dbReference type="ARBA" id="ARBA00023316"/>
    </source>
</evidence>
<evidence type="ECO:0000256" key="10">
    <source>
        <dbReference type="HAMAP-Rule" id="MF_00033"/>
    </source>
</evidence>
<feature type="binding site" evidence="10">
    <location>
        <position position="132"/>
    </location>
    <ligand>
        <name>UDP-N-acetyl-alpha-D-glucosamine</name>
        <dbReference type="ChEBI" id="CHEBI:57705"/>
    </ligand>
</feature>
<keyword evidence="2 10" id="KW-0132">Cell division</keyword>
<reference evidence="13 14" key="2">
    <citation type="submission" date="2019-08" db="EMBL/GenBank/DDBJ databases">
        <title>Jejuicoccus antrihumi gen. nov., sp. nov., a new member of the family Dermacoccaceae isolated from a cave.</title>
        <authorList>
            <person name="Schumann P."/>
            <person name="Kim I.S."/>
        </authorList>
    </citation>
    <scope>NUCLEOTIDE SEQUENCE [LARGE SCALE GENOMIC DNA]</scope>
    <source>
        <strain evidence="13 14">C5-26</strain>
    </source>
</reference>
<comment type="function">
    <text evidence="10">Cell wall formation. Catalyzes the transfer of a GlcNAc subunit on undecaprenyl-pyrophosphoryl-MurNAc-pentapeptide (lipid intermediate I) to form undecaprenyl-pyrophosphoryl-MurNAc-(pentapeptide)GlcNAc (lipid intermediate II).</text>
</comment>
<evidence type="ECO:0000256" key="2">
    <source>
        <dbReference type="ARBA" id="ARBA00022618"/>
    </source>
</evidence>
<dbReference type="OrthoDB" id="9808936at2"/>
<accession>A0A563DZW8</accession>
<dbReference type="GO" id="GO:0071555">
    <property type="term" value="P:cell wall organization"/>
    <property type="evidence" value="ECO:0007669"/>
    <property type="project" value="UniProtKB-KW"/>
</dbReference>
<dbReference type="InterPro" id="IPR006009">
    <property type="entry name" value="GlcNAc_MurG"/>
</dbReference>
<evidence type="ECO:0000256" key="5">
    <source>
        <dbReference type="ARBA" id="ARBA00022960"/>
    </source>
</evidence>
<keyword evidence="7 10" id="KW-0472">Membrane</keyword>